<dbReference type="RefSeq" id="WP_156524962.1">
    <property type="nucleotide sequence ID" value="NZ_QQBC01000010.1"/>
</dbReference>
<evidence type="ECO:0000313" key="1">
    <source>
        <dbReference type="EMBL" id="RDI63644.1"/>
    </source>
</evidence>
<dbReference type="AlphaFoldDB" id="A0A370I2X7"/>
<protein>
    <submittedName>
        <fullName evidence="1">Uncharacterized protein</fullName>
    </submittedName>
</protein>
<accession>A0A370I2X7</accession>
<reference evidence="1 2" key="1">
    <citation type="submission" date="2018-07" db="EMBL/GenBank/DDBJ databases">
        <title>Genomic Encyclopedia of Type Strains, Phase IV (KMG-IV): sequencing the most valuable type-strain genomes for metagenomic binning, comparative biology and taxonomic classification.</title>
        <authorList>
            <person name="Goeker M."/>
        </authorList>
    </citation>
    <scope>NUCLEOTIDE SEQUENCE [LARGE SCALE GENOMIC DNA]</scope>
    <source>
        <strain evidence="1 2">DSM 44290</strain>
    </source>
</reference>
<comment type="caution">
    <text evidence="1">The sequence shown here is derived from an EMBL/GenBank/DDBJ whole genome shotgun (WGS) entry which is preliminary data.</text>
</comment>
<name>A0A370I2X7_9NOCA</name>
<proteinExistence type="predicted"/>
<sequence>MTADSPWPGSEQENAAIAALARVLRGLADTLYTVEEARYIEPSGGYVPAGTSRRS</sequence>
<gene>
    <name evidence="1" type="ORF">DFR76_110341</name>
</gene>
<dbReference type="STRING" id="1210086.GCA_001613105_07007"/>
<dbReference type="EMBL" id="QQBC01000010">
    <property type="protein sequence ID" value="RDI63644.1"/>
    <property type="molecule type" value="Genomic_DNA"/>
</dbReference>
<dbReference type="Proteomes" id="UP000254869">
    <property type="component" value="Unassembled WGS sequence"/>
</dbReference>
<keyword evidence="2" id="KW-1185">Reference proteome</keyword>
<organism evidence="1 2">
    <name type="scientific">Nocardia pseudobrasiliensis</name>
    <dbReference type="NCBI Taxonomy" id="45979"/>
    <lineage>
        <taxon>Bacteria</taxon>
        <taxon>Bacillati</taxon>
        <taxon>Actinomycetota</taxon>
        <taxon>Actinomycetes</taxon>
        <taxon>Mycobacteriales</taxon>
        <taxon>Nocardiaceae</taxon>
        <taxon>Nocardia</taxon>
    </lineage>
</organism>
<evidence type="ECO:0000313" key="2">
    <source>
        <dbReference type="Proteomes" id="UP000254869"/>
    </source>
</evidence>